<dbReference type="AlphaFoldDB" id="A0A0Z8H976"/>
<organism evidence="1 2">
    <name type="scientific">Streptococcus suis</name>
    <dbReference type="NCBI Taxonomy" id="1307"/>
    <lineage>
        <taxon>Bacteria</taxon>
        <taxon>Bacillati</taxon>
        <taxon>Bacillota</taxon>
        <taxon>Bacilli</taxon>
        <taxon>Lactobacillales</taxon>
        <taxon>Streptococcaceae</taxon>
        <taxon>Streptococcus</taxon>
    </lineage>
</organism>
<accession>A0A0Z8H976</accession>
<dbReference type="Proteomes" id="UP000072618">
    <property type="component" value="Unassembled WGS sequence"/>
</dbReference>
<gene>
    <name evidence="1" type="ORF">ERS132394_02341</name>
</gene>
<evidence type="ECO:0000313" key="2">
    <source>
        <dbReference type="Proteomes" id="UP000072618"/>
    </source>
</evidence>
<evidence type="ECO:0000313" key="1">
    <source>
        <dbReference type="EMBL" id="CYV12657.1"/>
    </source>
</evidence>
<name>A0A0Z8H976_STRSU</name>
<reference evidence="1 2" key="1">
    <citation type="submission" date="2016-02" db="EMBL/GenBank/DDBJ databases">
        <authorList>
            <consortium name="Pathogen Informatics"/>
        </authorList>
    </citation>
    <scope>NUCLEOTIDE SEQUENCE [LARGE SCALE GENOMIC DNA]</scope>
    <source>
        <strain evidence="1 2">LSS32</strain>
    </source>
</reference>
<proteinExistence type="predicted"/>
<sequence length="30" mass="3503">MTENMHIARLVFELDDLNDEVEKVADERGL</sequence>
<protein>
    <submittedName>
        <fullName evidence="1">Uncharacterized protein</fullName>
    </submittedName>
</protein>
<dbReference type="EMBL" id="FIGJ01000050">
    <property type="protein sequence ID" value="CYV12657.1"/>
    <property type="molecule type" value="Genomic_DNA"/>
</dbReference>